<keyword evidence="4" id="KW-1185">Reference proteome</keyword>
<gene>
    <name evidence="3" type="ORF">J2T09_003227</name>
</gene>
<comment type="caution">
    <text evidence="3">The sequence shown here is derived from an EMBL/GenBank/DDBJ whole genome shotgun (WGS) entry which is preliminary data.</text>
</comment>
<dbReference type="InterPro" id="IPR026026">
    <property type="entry name" value="HIT_Hint"/>
</dbReference>
<dbReference type="RefSeq" id="WP_306836386.1">
    <property type="nucleotide sequence ID" value="NZ_JAUSRF010000010.1"/>
</dbReference>
<dbReference type="PROSITE" id="PS51084">
    <property type="entry name" value="HIT_2"/>
    <property type="match status" value="1"/>
</dbReference>
<evidence type="ECO:0000313" key="4">
    <source>
        <dbReference type="Proteomes" id="UP001241472"/>
    </source>
</evidence>
<proteinExistence type="predicted"/>
<dbReference type="Proteomes" id="UP001241472">
    <property type="component" value="Unassembled WGS sequence"/>
</dbReference>
<protein>
    <submittedName>
        <fullName evidence="3">Diadenosine tetraphosphate (Ap4A) HIT family hydrolase</fullName>
    </submittedName>
</protein>
<evidence type="ECO:0000256" key="1">
    <source>
        <dbReference type="PROSITE-ProRule" id="PRU00464"/>
    </source>
</evidence>
<dbReference type="EMBL" id="JAUSRF010000010">
    <property type="protein sequence ID" value="MDP9838459.1"/>
    <property type="molecule type" value="Genomic_DNA"/>
</dbReference>
<sequence>MPSLQKAAFQLDERLARDTVLATVTGLCQLRVMKDGRWPWVMLVPQRGGVSETFELTPLDQTMLTFETNMVASALKKVTGAKKINVAAIGNIVSQLHVHIVARSEGDPNWPGPIWGFGSAEPRSETDMKDFIKALTEAL</sequence>
<evidence type="ECO:0000259" key="2">
    <source>
        <dbReference type="PROSITE" id="PS51084"/>
    </source>
</evidence>
<comment type="caution">
    <text evidence="1">Lacks conserved residue(s) required for the propagation of feature annotation.</text>
</comment>
<reference evidence="3 4" key="1">
    <citation type="submission" date="2023-07" db="EMBL/GenBank/DDBJ databases">
        <title>Sorghum-associated microbial communities from plants grown in Nebraska, USA.</title>
        <authorList>
            <person name="Schachtman D."/>
        </authorList>
    </citation>
    <scope>NUCLEOTIDE SEQUENCE [LARGE SCALE GENOMIC DNA]</scope>
    <source>
        <strain evidence="3 4">DS1307</strain>
    </source>
</reference>
<keyword evidence="3" id="KW-0378">Hydrolase</keyword>
<dbReference type="InterPro" id="IPR011146">
    <property type="entry name" value="HIT-like"/>
</dbReference>
<dbReference type="InterPro" id="IPR036265">
    <property type="entry name" value="HIT-like_sf"/>
</dbReference>
<dbReference type="Pfam" id="PF01230">
    <property type="entry name" value="HIT"/>
    <property type="match status" value="1"/>
</dbReference>
<organism evidence="3 4">
    <name type="scientific">Neorhizobium huautlense</name>
    <dbReference type="NCBI Taxonomy" id="67774"/>
    <lineage>
        <taxon>Bacteria</taxon>
        <taxon>Pseudomonadati</taxon>
        <taxon>Pseudomonadota</taxon>
        <taxon>Alphaproteobacteria</taxon>
        <taxon>Hyphomicrobiales</taxon>
        <taxon>Rhizobiaceae</taxon>
        <taxon>Rhizobium/Agrobacterium group</taxon>
        <taxon>Neorhizobium</taxon>
    </lineage>
</organism>
<feature type="domain" description="HIT" evidence="2">
    <location>
        <begin position="41"/>
        <end position="110"/>
    </location>
</feature>
<name>A0ABT9PX44_9HYPH</name>
<dbReference type="GO" id="GO:0016787">
    <property type="term" value="F:hydrolase activity"/>
    <property type="evidence" value="ECO:0007669"/>
    <property type="project" value="UniProtKB-KW"/>
</dbReference>
<dbReference type="SUPFAM" id="SSF54197">
    <property type="entry name" value="HIT-like"/>
    <property type="match status" value="1"/>
</dbReference>
<evidence type="ECO:0000313" key="3">
    <source>
        <dbReference type="EMBL" id="MDP9838459.1"/>
    </source>
</evidence>
<dbReference type="PIRSF" id="PIRSF000714">
    <property type="entry name" value="HIT"/>
    <property type="match status" value="1"/>
</dbReference>
<accession>A0ABT9PX44</accession>
<dbReference type="Gene3D" id="3.30.428.10">
    <property type="entry name" value="HIT-like"/>
    <property type="match status" value="1"/>
</dbReference>